<gene>
    <name evidence="2" type="ORF">M409DRAFT_23109</name>
</gene>
<dbReference type="PROSITE" id="PS51186">
    <property type="entry name" value="GNAT"/>
    <property type="match status" value="1"/>
</dbReference>
<dbReference type="EMBL" id="ML993596">
    <property type="protein sequence ID" value="KAF2166470.1"/>
    <property type="molecule type" value="Genomic_DNA"/>
</dbReference>
<dbReference type="Gene3D" id="3.40.630.30">
    <property type="match status" value="1"/>
</dbReference>
<evidence type="ECO:0000313" key="3">
    <source>
        <dbReference type="Proteomes" id="UP000799537"/>
    </source>
</evidence>
<dbReference type="AlphaFoldDB" id="A0A6A6CJY7"/>
<keyword evidence="3" id="KW-1185">Reference proteome</keyword>
<sequence>MSATNMRIEPAQEHDLPRLAHIFTTAFSHIPWLRLVGYTPDSAGHALFTTNTLRAWALHSQKFSTPMTLKCVYKNPESGEEVIVGMANWIFHEREMAEREFAEWSYIFSAEWVADATQRAQARAFVRGMLDRQVKWMGGRAFGELHFLCVDPVWERRGAGSALVRWGVQRCRELGVPGWADATEVARRVYEREGFVCVEGVAVMVWWPEGWGEGERGMALPGWEGRGGDGE</sequence>
<dbReference type="PANTHER" id="PTHR42791:SF14">
    <property type="entry name" value="N-ACETYLTRANSFERASE DOMAIN-CONTAINING PROTEIN"/>
    <property type="match status" value="1"/>
</dbReference>
<dbReference type="Pfam" id="PF00583">
    <property type="entry name" value="Acetyltransf_1"/>
    <property type="match status" value="1"/>
</dbReference>
<dbReference type="GO" id="GO:0016747">
    <property type="term" value="F:acyltransferase activity, transferring groups other than amino-acyl groups"/>
    <property type="evidence" value="ECO:0007669"/>
    <property type="project" value="InterPro"/>
</dbReference>
<accession>A0A6A6CJY7</accession>
<dbReference type="InterPro" id="IPR052523">
    <property type="entry name" value="Trichothecene_AcTrans"/>
</dbReference>
<dbReference type="InterPro" id="IPR000182">
    <property type="entry name" value="GNAT_dom"/>
</dbReference>
<proteinExistence type="predicted"/>
<protein>
    <recommendedName>
        <fullName evidence="1">N-acetyltransferase domain-containing protein</fullName>
    </recommendedName>
</protein>
<dbReference type="GeneID" id="54559911"/>
<evidence type="ECO:0000259" key="1">
    <source>
        <dbReference type="PROSITE" id="PS51186"/>
    </source>
</evidence>
<reference evidence="2" key="1">
    <citation type="journal article" date="2020" name="Stud. Mycol.">
        <title>101 Dothideomycetes genomes: a test case for predicting lifestyles and emergence of pathogens.</title>
        <authorList>
            <person name="Haridas S."/>
            <person name="Albert R."/>
            <person name="Binder M."/>
            <person name="Bloem J."/>
            <person name="Labutti K."/>
            <person name="Salamov A."/>
            <person name="Andreopoulos B."/>
            <person name="Baker S."/>
            <person name="Barry K."/>
            <person name="Bills G."/>
            <person name="Bluhm B."/>
            <person name="Cannon C."/>
            <person name="Castanera R."/>
            <person name="Culley D."/>
            <person name="Daum C."/>
            <person name="Ezra D."/>
            <person name="Gonzalez J."/>
            <person name="Henrissat B."/>
            <person name="Kuo A."/>
            <person name="Liang C."/>
            <person name="Lipzen A."/>
            <person name="Lutzoni F."/>
            <person name="Magnuson J."/>
            <person name="Mondo S."/>
            <person name="Nolan M."/>
            <person name="Ohm R."/>
            <person name="Pangilinan J."/>
            <person name="Park H.-J."/>
            <person name="Ramirez L."/>
            <person name="Alfaro M."/>
            <person name="Sun H."/>
            <person name="Tritt A."/>
            <person name="Yoshinaga Y."/>
            <person name="Zwiers L.-H."/>
            <person name="Turgeon B."/>
            <person name="Goodwin S."/>
            <person name="Spatafora J."/>
            <person name="Crous P."/>
            <person name="Grigoriev I."/>
        </authorList>
    </citation>
    <scope>NUCLEOTIDE SEQUENCE</scope>
    <source>
        <strain evidence="2">ATCC 36951</strain>
    </source>
</reference>
<dbReference type="RefSeq" id="XP_033667359.1">
    <property type="nucleotide sequence ID" value="XM_033806639.1"/>
</dbReference>
<dbReference type="SUPFAM" id="SSF55729">
    <property type="entry name" value="Acyl-CoA N-acyltransferases (Nat)"/>
    <property type="match status" value="1"/>
</dbReference>
<dbReference type="OrthoDB" id="2832510at2759"/>
<organism evidence="2 3">
    <name type="scientific">Zasmidium cellare ATCC 36951</name>
    <dbReference type="NCBI Taxonomy" id="1080233"/>
    <lineage>
        <taxon>Eukaryota</taxon>
        <taxon>Fungi</taxon>
        <taxon>Dikarya</taxon>
        <taxon>Ascomycota</taxon>
        <taxon>Pezizomycotina</taxon>
        <taxon>Dothideomycetes</taxon>
        <taxon>Dothideomycetidae</taxon>
        <taxon>Mycosphaerellales</taxon>
        <taxon>Mycosphaerellaceae</taxon>
        <taxon>Zasmidium</taxon>
    </lineage>
</organism>
<dbReference type="CDD" id="cd04301">
    <property type="entry name" value="NAT_SF"/>
    <property type="match status" value="1"/>
</dbReference>
<dbReference type="InterPro" id="IPR016181">
    <property type="entry name" value="Acyl_CoA_acyltransferase"/>
</dbReference>
<name>A0A6A6CJY7_ZASCE</name>
<evidence type="ECO:0000313" key="2">
    <source>
        <dbReference type="EMBL" id="KAF2166470.1"/>
    </source>
</evidence>
<feature type="domain" description="N-acetyltransferase" evidence="1">
    <location>
        <begin position="81"/>
        <end position="223"/>
    </location>
</feature>
<dbReference type="Proteomes" id="UP000799537">
    <property type="component" value="Unassembled WGS sequence"/>
</dbReference>
<dbReference type="PANTHER" id="PTHR42791">
    <property type="entry name" value="GNAT FAMILY ACETYLTRANSFERASE"/>
    <property type="match status" value="1"/>
</dbReference>